<proteinExistence type="predicted"/>
<gene>
    <name evidence="1" type="ORF">FNAPI_7108</name>
</gene>
<accession>A0A8H5N3M8</accession>
<dbReference type="AlphaFoldDB" id="A0A8H5N3M8"/>
<comment type="caution">
    <text evidence="1">The sequence shown here is derived from an EMBL/GenBank/DDBJ whole genome shotgun (WGS) entry which is preliminary data.</text>
</comment>
<sequence length="149" mass="17005">MARSMEHHATGSMTTRKISAEWLMGYGAHRARAGRVQHTRKAVSWMIKDREILASFAFHGSAHPPTYLRVECHGEMSSVVSLDRDRPSLARVSSNRVDSSRPPSLHIQIVDGTHGYPLDIRLVRAQDYNYNINRDHVLMYNIFLLDTFS</sequence>
<dbReference type="Proteomes" id="UP000574317">
    <property type="component" value="Unassembled WGS sequence"/>
</dbReference>
<evidence type="ECO:0000313" key="1">
    <source>
        <dbReference type="EMBL" id="KAF5552351.1"/>
    </source>
</evidence>
<protein>
    <submittedName>
        <fullName evidence="1">Uncharacterized protein</fullName>
    </submittedName>
</protein>
<evidence type="ECO:0000313" key="2">
    <source>
        <dbReference type="Proteomes" id="UP000574317"/>
    </source>
</evidence>
<name>A0A8H5N3M8_9HYPO</name>
<keyword evidence="2" id="KW-1185">Reference proteome</keyword>
<dbReference type="EMBL" id="JAAOAO010000262">
    <property type="protein sequence ID" value="KAF5552351.1"/>
    <property type="molecule type" value="Genomic_DNA"/>
</dbReference>
<organism evidence="1 2">
    <name type="scientific">Fusarium napiforme</name>
    <dbReference type="NCBI Taxonomy" id="42672"/>
    <lineage>
        <taxon>Eukaryota</taxon>
        <taxon>Fungi</taxon>
        <taxon>Dikarya</taxon>
        <taxon>Ascomycota</taxon>
        <taxon>Pezizomycotina</taxon>
        <taxon>Sordariomycetes</taxon>
        <taxon>Hypocreomycetidae</taxon>
        <taxon>Hypocreales</taxon>
        <taxon>Nectriaceae</taxon>
        <taxon>Fusarium</taxon>
        <taxon>Fusarium fujikuroi species complex</taxon>
    </lineage>
</organism>
<reference evidence="1 2" key="1">
    <citation type="submission" date="2020-05" db="EMBL/GenBank/DDBJ databases">
        <title>Identification and distribution of gene clusters putatively required for synthesis of sphingolipid metabolism inhibitors in phylogenetically diverse species of the filamentous fungus Fusarium.</title>
        <authorList>
            <person name="Kim H.-S."/>
            <person name="Busman M."/>
            <person name="Brown D.W."/>
            <person name="Divon H."/>
            <person name="Uhlig S."/>
            <person name="Proctor R.H."/>
        </authorList>
    </citation>
    <scope>NUCLEOTIDE SEQUENCE [LARGE SCALE GENOMIC DNA]</scope>
    <source>
        <strain evidence="1 2">NRRL 25196</strain>
    </source>
</reference>